<evidence type="ECO:0000313" key="11">
    <source>
        <dbReference type="EMBL" id="CAH0719176.1"/>
    </source>
</evidence>
<feature type="region of interest" description="Disordered" evidence="6">
    <location>
        <begin position="1058"/>
        <end position="1078"/>
    </location>
</feature>
<dbReference type="EMBL" id="OV170233">
    <property type="protein sequence ID" value="CAH0719176.1"/>
    <property type="molecule type" value="Genomic_DNA"/>
</dbReference>
<dbReference type="SUPFAM" id="SSF48371">
    <property type="entry name" value="ARM repeat"/>
    <property type="match status" value="1"/>
</dbReference>
<dbReference type="PANTHER" id="PTHR22970">
    <property type="entry name" value="AT-RICH INTERACTIVE DOMAIN-CONTAINING PROTEIN 2"/>
    <property type="match status" value="1"/>
</dbReference>
<organism evidence="11 12">
    <name type="scientific">Brenthis ino</name>
    <name type="common">lesser marbled fritillary</name>
    <dbReference type="NCBI Taxonomy" id="405034"/>
    <lineage>
        <taxon>Eukaryota</taxon>
        <taxon>Metazoa</taxon>
        <taxon>Ecdysozoa</taxon>
        <taxon>Arthropoda</taxon>
        <taxon>Hexapoda</taxon>
        <taxon>Insecta</taxon>
        <taxon>Pterygota</taxon>
        <taxon>Neoptera</taxon>
        <taxon>Endopterygota</taxon>
        <taxon>Lepidoptera</taxon>
        <taxon>Glossata</taxon>
        <taxon>Ditrysia</taxon>
        <taxon>Papilionoidea</taxon>
        <taxon>Nymphalidae</taxon>
        <taxon>Heliconiinae</taxon>
        <taxon>Argynnini</taxon>
        <taxon>Brenthis</taxon>
    </lineage>
</organism>
<evidence type="ECO:0000256" key="1">
    <source>
        <dbReference type="ARBA" id="ARBA00022853"/>
    </source>
</evidence>
<evidence type="ECO:0000256" key="6">
    <source>
        <dbReference type="SAM" id="MobiDB-lite"/>
    </source>
</evidence>
<keyword evidence="1" id="KW-0156">Chromatin regulator</keyword>
<feature type="compositionally biased region" description="Basic and acidic residues" evidence="6">
    <location>
        <begin position="1324"/>
        <end position="1335"/>
    </location>
</feature>
<dbReference type="GO" id="GO:0008270">
    <property type="term" value="F:zinc ion binding"/>
    <property type="evidence" value="ECO:0007669"/>
    <property type="project" value="UniProtKB-KW"/>
</dbReference>
<dbReference type="InterPro" id="IPR016024">
    <property type="entry name" value="ARM-type_fold"/>
</dbReference>
<dbReference type="SMART" id="SM00355">
    <property type="entry name" value="ZnF_C2H2"/>
    <property type="match status" value="2"/>
</dbReference>
<keyword evidence="5" id="KW-0479">Metal-binding</keyword>
<feature type="domain" description="Peptidase A2" evidence="8">
    <location>
        <begin position="754"/>
        <end position="828"/>
    </location>
</feature>
<dbReference type="SUPFAM" id="SSF46774">
    <property type="entry name" value="ARID-like"/>
    <property type="match status" value="1"/>
</dbReference>
<reference evidence="11" key="1">
    <citation type="submission" date="2021-12" db="EMBL/GenBank/DDBJ databases">
        <authorList>
            <person name="Martin H S."/>
        </authorList>
    </citation>
    <scope>NUCLEOTIDE SEQUENCE</scope>
</reference>
<keyword evidence="5" id="KW-0863">Zinc-finger</keyword>
<feature type="non-terminal residue" evidence="11">
    <location>
        <position position="1966"/>
    </location>
</feature>
<dbReference type="InterPro" id="IPR013087">
    <property type="entry name" value="Znf_C2H2_type"/>
</dbReference>
<evidence type="ECO:0008006" key="13">
    <source>
        <dbReference type="Google" id="ProtNLM"/>
    </source>
</evidence>
<feature type="region of interest" description="Disordered" evidence="6">
    <location>
        <begin position="1764"/>
        <end position="1786"/>
    </location>
</feature>
<feature type="domain" description="RFX-type winged-helix" evidence="10">
    <location>
        <begin position="942"/>
        <end position="1023"/>
    </location>
</feature>
<keyword evidence="4" id="KW-0539">Nucleus</keyword>
<protein>
    <recommendedName>
        <fullName evidence="13">AT-rich interactive domain-containing protein 2</fullName>
    </recommendedName>
</protein>
<dbReference type="SMART" id="SM00501">
    <property type="entry name" value="BRIGHT"/>
    <property type="match status" value="1"/>
</dbReference>
<feature type="domain" description="ARID" evidence="9">
    <location>
        <begin position="14"/>
        <end position="105"/>
    </location>
</feature>
<dbReference type="PROSITE" id="PS00028">
    <property type="entry name" value="ZINC_FINGER_C2H2_1"/>
    <property type="match status" value="1"/>
</dbReference>
<evidence type="ECO:0000256" key="3">
    <source>
        <dbReference type="ARBA" id="ARBA00023163"/>
    </source>
</evidence>
<dbReference type="SMART" id="SM01014">
    <property type="entry name" value="ARID"/>
    <property type="match status" value="1"/>
</dbReference>
<keyword evidence="12" id="KW-1185">Reference proteome</keyword>
<evidence type="ECO:0000259" key="9">
    <source>
        <dbReference type="PROSITE" id="PS51011"/>
    </source>
</evidence>
<dbReference type="GO" id="GO:0006508">
    <property type="term" value="P:proteolysis"/>
    <property type="evidence" value="ECO:0007669"/>
    <property type="project" value="InterPro"/>
</dbReference>
<dbReference type="GO" id="GO:0004190">
    <property type="term" value="F:aspartic-type endopeptidase activity"/>
    <property type="evidence" value="ECO:0007669"/>
    <property type="project" value="InterPro"/>
</dbReference>
<dbReference type="InterPro" id="IPR036431">
    <property type="entry name" value="ARID_dom_sf"/>
</dbReference>
<dbReference type="PANTHER" id="PTHR22970:SF14">
    <property type="entry name" value="AT-RICH INTERACTIVE DOMAIN-CONTAINING PROTEIN 2"/>
    <property type="match status" value="1"/>
</dbReference>
<feature type="domain" description="C2H2-type" evidence="7">
    <location>
        <begin position="1790"/>
        <end position="1815"/>
    </location>
</feature>
<evidence type="ECO:0000313" key="12">
    <source>
        <dbReference type="Proteomes" id="UP000838878"/>
    </source>
</evidence>
<dbReference type="Gene3D" id="1.10.150.60">
    <property type="entry name" value="ARID DNA-binding domain"/>
    <property type="match status" value="1"/>
</dbReference>
<dbReference type="GO" id="GO:0006325">
    <property type="term" value="P:chromatin organization"/>
    <property type="evidence" value="ECO:0007669"/>
    <property type="project" value="UniProtKB-KW"/>
</dbReference>
<sequence>MAKFQINTKSRDYLRDKEAFLKELKQFNESKNIPYKIPVVNGVDIDLYLLYSLVIQKGGLSKVNQNDTWESFLRQLRLPHPCVNGSTLLRRIYGTYLEKYERAKGPPGRDDDNDMDDDPRRGSRSGMPRISFGSGTYISASGEQLRTGNRVAGPSERLTLSLLSPMPNEQDFAVNVCTVLAADHSNRLPLSTTPHILDFLLAHAGVYNHSSLRDTIGRSYYEARGRYPHEFWQLRAGGGGAKELADETKFMQPGLEQPELMVQALAAHNTLTDCLMQGDESEDLMDKILEDDILEDWVTEPSEEDQLFAPELSGGASCVYTQRVLQIASIVRSLSFHEENIQYLARNTTLIRFLLLCANCWVGTLRQSGLDTLGNVSTELIIKDPATCLISRHVLSTIQSALVSPDRARVLAALELLNKLAQNEANEDALLKALDPKVYSDVCALLTLRDIMALVSALECVYALTALGDRACEAAARAPGLLHTLVSLVTVEAQSYGPRACILMRVVETVSGPAALAAPQDERPQPQPQELLDTTNECLSALRNLDIDVSSWDVIIIYMISQKLDPQSRKEWELYIGDVSQELPKLSQFNDFLEHRYRALEFIDPKMNKKYTRNNDIKALHVSNAISCGYCSGDHKLYNCKKFANEDVHSRRNFVQLKRLCFNCLGLNHSVYSCRQSTRCRICKRKHHSLLHTTEPSKSDEEIKAVKSVREVSSTSSQSETDNVISCHSNIFSQVLLATAMVKIKARKGNFILFRSLLDQGSQASFITEAAVQMLGLRKIPNRSIISGIGGEEESKLSSKAMVIVNIQSRTNPNFIITVKAHVLSKLTALLPEKNVTVEMITTLSSTELADPSFNIPNKIDLLLGADVYGQILLEGIVKGPPGTPIAQNTQFGWILSGQPQQSQPTKVVESQASPSATPAPMTPLQQSHLQQRTAQENEHFALAWLRATYEPLPGGDNSASDAADLHRAYAQCCAKLARKGVIAAAHFPRLVRTVFGGTVGPNTITNAAGETQHVYIGIRAKNLSNRTNPPVGPSSPILKAQLTNKPTVVETKPVVTQPQAQAPPPHPHLAQALEPGAGNNTSLIKHLLAHKVSPPHVQVAQRQQNQQRVGTAGTVVVQQNPTTNMEVDPEALIKCTTIIPGGVSNATGEKLIINANEEVVVPKEEPVQIQIDEQAQLTIKTAQNKMLADLLEKKSNPPVQVVQMGQQINAPTIQITETGQIVQVKTENNPLIQIAPENVPSAPFFQIKNEQGQLIQIKNDQGQIIQLKSDQLQGVIQLKSDQGQMVHIKNDQVIQPSVIQSVKAEKDQIVETVVTDHSYTEPPSKKAKVEEKSESNAPKESVSKTAANLYAALAASALEDEDDLRARGIILAGALSSKLPPKQETVEVIPPSVLVAGASENSSVIIQEPILQVQQPTLQVQQSIQVQQPTIQVQASSLQVQQPTLQVQQPMLQVQPMDVQNIIASQAGQIILQEKPVTSQTTQFVQQPMQIIATPSTSQGLSYIAQNIPGNMMQKTIIIVQGPTGGGPLTLTVNNPAGLDEATLNSLIAQATEAITQQQIIQNSGVIQSTQRVIVSQPTLVSTSQPIAVVKTTITQNAPQITPSQQPIITTQPQPHKAQIMNQPQTQQIVVTQKQPPALISTSSTNQIVTNQIVTSNQQIIQGNQQLLQGNQQIIAVSNNQQIIVNAPMKQGVHRIVQQPQRSQVTTVPVTSASMTMDSKPSAIQSAVKPAQPVMRQVITRQPVMMGNTKIGDKEVFVSQSVAEKPATPKKIETPPPQPLPPGADDTPWICHWRGCGKTFSNASEVFSHAARAHCPRGAGAEAACQWADCDRVPRRTFALLNHLTDKHCTPHALKALYNSRRHMAAEAEASKPVSLGYPPNAALAALNKHAADMFNPRELMDENEGPVTKSIRLTAALILRNIVIYSNTGRRILRSYEAHLASIALSNVEASRTIAQVLYDMSNI</sequence>
<dbReference type="PROSITE" id="PS51011">
    <property type="entry name" value="ARID"/>
    <property type="match status" value="1"/>
</dbReference>
<dbReference type="PROSITE" id="PS50175">
    <property type="entry name" value="ASP_PROT_RETROV"/>
    <property type="match status" value="1"/>
</dbReference>
<keyword evidence="2" id="KW-0805">Transcription regulation</keyword>
<feature type="region of interest" description="Disordered" evidence="6">
    <location>
        <begin position="903"/>
        <end position="933"/>
    </location>
</feature>
<evidence type="ECO:0000256" key="5">
    <source>
        <dbReference type="PROSITE-ProRule" id="PRU00042"/>
    </source>
</evidence>
<dbReference type="InterPro" id="IPR001995">
    <property type="entry name" value="Peptidase_A2_cat"/>
</dbReference>
<dbReference type="OrthoDB" id="338531at2759"/>
<dbReference type="Pfam" id="PF01388">
    <property type="entry name" value="ARID"/>
    <property type="match status" value="1"/>
</dbReference>
<evidence type="ECO:0000259" key="10">
    <source>
        <dbReference type="PROSITE" id="PS51526"/>
    </source>
</evidence>
<name>A0A8J9YAD9_9NEOP</name>
<dbReference type="InterPro" id="IPR036388">
    <property type="entry name" value="WH-like_DNA-bd_sf"/>
</dbReference>
<dbReference type="InterPro" id="IPR052406">
    <property type="entry name" value="Chromatin_Remodeling_Comp"/>
</dbReference>
<dbReference type="Gene3D" id="1.10.10.10">
    <property type="entry name" value="Winged helix-like DNA-binding domain superfamily/Winged helix DNA-binding domain"/>
    <property type="match status" value="1"/>
</dbReference>
<dbReference type="Gene3D" id="3.30.160.60">
    <property type="entry name" value="Classic Zinc Finger"/>
    <property type="match status" value="1"/>
</dbReference>
<keyword evidence="3" id="KW-0804">Transcription</keyword>
<feature type="compositionally biased region" description="Polar residues" evidence="6">
    <location>
        <begin position="924"/>
        <end position="933"/>
    </location>
</feature>
<feature type="region of interest" description="Disordered" evidence="6">
    <location>
        <begin position="1317"/>
        <end position="1343"/>
    </location>
</feature>
<accession>A0A8J9YAD9</accession>
<dbReference type="GO" id="GO:0003677">
    <property type="term" value="F:DNA binding"/>
    <property type="evidence" value="ECO:0007669"/>
    <property type="project" value="InterPro"/>
</dbReference>
<dbReference type="PROSITE" id="PS51526">
    <property type="entry name" value="RFX_DBD"/>
    <property type="match status" value="1"/>
</dbReference>
<dbReference type="Proteomes" id="UP000838878">
    <property type="component" value="Chromosome 13"/>
</dbReference>
<feature type="region of interest" description="Disordered" evidence="6">
    <location>
        <begin position="102"/>
        <end position="136"/>
    </location>
</feature>
<keyword evidence="5" id="KW-0862">Zinc</keyword>
<evidence type="ECO:0000259" key="7">
    <source>
        <dbReference type="PROSITE" id="PS50157"/>
    </source>
</evidence>
<evidence type="ECO:0000256" key="2">
    <source>
        <dbReference type="ARBA" id="ARBA00023015"/>
    </source>
</evidence>
<evidence type="ECO:0000256" key="4">
    <source>
        <dbReference type="ARBA" id="ARBA00023242"/>
    </source>
</evidence>
<gene>
    <name evidence="11" type="ORF">BINO364_LOCUS5553</name>
</gene>
<proteinExistence type="predicted"/>
<feature type="compositionally biased region" description="Low complexity" evidence="6">
    <location>
        <begin position="911"/>
        <end position="920"/>
    </location>
</feature>
<dbReference type="PROSITE" id="PS50157">
    <property type="entry name" value="ZINC_FINGER_C2H2_2"/>
    <property type="match status" value="1"/>
</dbReference>
<dbReference type="GO" id="GO:0006355">
    <property type="term" value="P:regulation of DNA-templated transcription"/>
    <property type="evidence" value="ECO:0007669"/>
    <property type="project" value="InterPro"/>
</dbReference>
<dbReference type="InterPro" id="IPR001606">
    <property type="entry name" value="ARID_dom"/>
</dbReference>
<evidence type="ECO:0000259" key="8">
    <source>
        <dbReference type="PROSITE" id="PS50175"/>
    </source>
</evidence>
<dbReference type="InterPro" id="IPR003150">
    <property type="entry name" value="DNA-bd_RFX"/>
</dbReference>